<feature type="compositionally biased region" description="Low complexity" evidence="10">
    <location>
        <begin position="554"/>
        <end position="565"/>
    </location>
</feature>
<evidence type="ECO:0000256" key="10">
    <source>
        <dbReference type="SAM" id="MobiDB-lite"/>
    </source>
</evidence>
<dbReference type="PANTHER" id="PTHR12533">
    <property type="entry name" value="NFAT"/>
    <property type="match status" value="1"/>
</dbReference>
<gene>
    <name evidence="13" type="primary">NFAT</name>
</gene>
<dbReference type="CTD" id="32321"/>
<evidence type="ECO:0000313" key="12">
    <source>
        <dbReference type="Proteomes" id="UP000694866"/>
    </source>
</evidence>
<organism evidence="12 13">
    <name type="scientific">Fopius arisanus</name>
    <dbReference type="NCBI Taxonomy" id="64838"/>
    <lineage>
        <taxon>Eukaryota</taxon>
        <taxon>Metazoa</taxon>
        <taxon>Ecdysozoa</taxon>
        <taxon>Arthropoda</taxon>
        <taxon>Hexapoda</taxon>
        <taxon>Insecta</taxon>
        <taxon>Pterygota</taxon>
        <taxon>Neoptera</taxon>
        <taxon>Endopterygota</taxon>
        <taxon>Hymenoptera</taxon>
        <taxon>Apocrita</taxon>
        <taxon>Ichneumonoidea</taxon>
        <taxon>Braconidae</taxon>
        <taxon>Opiinae</taxon>
        <taxon>Fopius</taxon>
    </lineage>
</organism>
<evidence type="ECO:0000256" key="3">
    <source>
        <dbReference type="ARBA" id="ARBA00022490"/>
    </source>
</evidence>
<protein>
    <submittedName>
        <fullName evidence="13">Nuclear factor of activated T-cells 5 isoform X4</fullName>
    </submittedName>
</protein>
<feature type="compositionally biased region" description="Low complexity" evidence="10">
    <location>
        <begin position="511"/>
        <end position="531"/>
    </location>
</feature>
<keyword evidence="6" id="KW-0238">DNA-binding</keyword>
<dbReference type="InterPro" id="IPR037059">
    <property type="entry name" value="RHD_DNA_bind_dom_sf"/>
</dbReference>
<feature type="region of interest" description="Disordered" evidence="10">
    <location>
        <begin position="554"/>
        <end position="581"/>
    </location>
</feature>
<dbReference type="RefSeq" id="XP_011299131.1">
    <property type="nucleotide sequence ID" value="XM_011300829.1"/>
</dbReference>
<dbReference type="GO" id="GO:0000978">
    <property type="term" value="F:RNA polymerase II cis-regulatory region sequence-specific DNA binding"/>
    <property type="evidence" value="ECO:0007669"/>
    <property type="project" value="TreeGrafter"/>
</dbReference>
<name>A0A9R1TWZ0_9HYME</name>
<feature type="region of interest" description="Disordered" evidence="10">
    <location>
        <begin position="850"/>
        <end position="877"/>
    </location>
</feature>
<dbReference type="InterPro" id="IPR008967">
    <property type="entry name" value="p53-like_TF_DNA-bd_sf"/>
</dbReference>
<evidence type="ECO:0000256" key="4">
    <source>
        <dbReference type="ARBA" id="ARBA00022553"/>
    </source>
</evidence>
<dbReference type="InterPro" id="IPR008366">
    <property type="entry name" value="NFAT"/>
</dbReference>
<proteinExistence type="predicted"/>
<dbReference type="SUPFAM" id="SSF81296">
    <property type="entry name" value="E set domains"/>
    <property type="match status" value="1"/>
</dbReference>
<dbReference type="Proteomes" id="UP000694866">
    <property type="component" value="Unplaced"/>
</dbReference>
<dbReference type="SUPFAM" id="SSF49417">
    <property type="entry name" value="p53-like transcription factors"/>
    <property type="match status" value="1"/>
</dbReference>
<accession>A0A9R1TWZ0</accession>
<dbReference type="GO" id="GO:0005667">
    <property type="term" value="C:transcription regulator complex"/>
    <property type="evidence" value="ECO:0007669"/>
    <property type="project" value="TreeGrafter"/>
</dbReference>
<feature type="compositionally biased region" description="Low complexity" evidence="10">
    <location>
        <begin position="75"/>
        <end position="103"/>
    </location>
</feature>
<keyword evidence="5" id="KW-0805">Transcription regulation</keyword>
<keyword evidence="3" id="KW-0963">Cytoplasm</keyword>
<dbReference type="GO" id="GO:0005737">
    <property type="term" value="C:cytoplasm"/>
    <property type="evidence" value="ECO:0007669"/>
    <property type="project" value="UniProtKB-SubCell"/>
</dbReference>
<feature type="domain" description="RHD" evidence="11">
    <location>
        <begin position="217"/>
        <end position="391"/>
    </location>
</feature>
<dbReference type="OrthoDB" id="5346094at2759"/>
<evidence type="ECO:0000256" key="5">
    <source>
        <dbReference type="ARBA" id="ARBA00023015"/>
    </source>
</evidence>
<dbReference type="GO" id="GO:0048468">
    <property type="term" value="P:cell development"/>
    <property type="evidence" value="ECO:0007669"/>
    <property type="project" value="UniProtKB-ARBA"/>
</dbReference>
<evidence type="ECO:0000256" key="6">
    <source>
        <dbReference type="ARBA" id="ARBA00023125"/>
    </source>
</evidence>
<keyword evidence="7" id="KW-0804">Transcription</keyword>
<dbReference type="PROSITE" id="PS50254">
    <property type="entry name" value="REL_2"/>
    <property type="match status" value="1"/>
</dbReference>
<evidence type="ECO:0000256" key="2">
    <source>
        <dbReference type="ARBA" id="ARBA00004496"/>
    </source>
</evidence>
<dbReference type="AlphaFoldDB" id="A0A9R1TWZ0"/>
<evidence type="ECO:0000256" key="9">
    <source>
        <dbReference type="SAM" id="Coils"/>
    </source>
</evidence>
<evidence type="ECO:0000256" key="1">
    <source>
        <dbReference type="ARBA" id="ARBA00004123"/>
    </source>
</evidence>
<dbReference type="FunFam" id="2.60.40.340:FF:000002">
    <property type="entry name" value="Nuclear factor of activated T-cells 5, tonicity-responsive"/>
    <property type="match status" value="1"/>
</dbReference>
<dbReference type="GO" id="GO:0000981">
    <property type="term" value="F:DNA-binding transcription factor activity, RNA polymerase II-specific"/>
    <property type="evidence" value="ECO:0007669"/>
    <property type="project" value="TreeGrafter"/>
</dbReference>
<feature type="region of interest" description="Disordered" evidence="10">
    <location>
        <begin position="634"/>
        <end position="661"/>
    </location>
</feature>
<dbReference type="Gene3D" id="2.60.40.340">
    <property type="entry name" value="Rel homology domain (RHD), DNA-binding domain"/>
    <property type="match status" value="1"/>
</dbReference>
<keyword evidence="4" id="KW-0597">Phosphoprotein</keyword>
<feature type="compositionally biased region" description="Polar residues" evidence="10">
    <location>
        <begin position="636"/>
        <end position="660"/>
    </location>
</feature>
<dbReference type="InterPro" id="IPR032397">
    <property type="entry name" value="RHD_dimer"/>
</dbReference>
<feature type="coiled-coil region" evidence="9">
    <location>
        <begin position="967"/>
        <end position="994"/>
    </location>
</feature>
<dbReference type="Pfam" id="PF00554">
    <property type="entry name" value="RHD_DNA_bind"/>
    <property type="match status" value="1"/>
</dbReference>
<dbReference type="GO" id="GO:0048731">
    <property type="term" value="P:system development"/>
    <property type="evidence" value="ECO:0007669"/>
    <property type="project" value="UniProtKB-ARBA"/>
</dbReference>
<keyword evidence="8" id="KW-0539">Nucleus</keyword>
<evidence type="ECO:0000256" key="8">
    <source>
        <dbReference type="ARBA" id="ARBA00023242"/>
    </source>
</evidence>
<dbReference type="Pfam" id="PF16179">
    <property type="entry name" value="RHD_dimer"/>
    <property type="match status" value="1"/>
</dbReference>
<dbReference type="InterPro" id="IPR002909">
    <property type="entry name" value="IPT_dom"/>
</dbReference>
<evidence type="ECO:0000259" key="11">
    <source>
        <dbReference type="PROSITE" id="PS50254"/>
    </source>
</evidence>
<dbReference type="InterPro" id="IPR014756">
    <property type="entry name" value="Ig_E-set"/>
</dbReference>
<evidence type="ECO:0000313" key="13">
    <source>
        <dbReference type="RefSeq" id="XP_011299131.1"/>
    </source>
</evidence>
<dbReference type="Gene3D" id="2.60.40.10">
    <property type="entry name" value="Immunoglobulins"/>
    <property type="match status" value="1"/>
</dbReference>
<dbReference type="InterPro" id="IPR013783">
    <property type="entry name" value="Ig-like_fold"/>
</dbReference>
<dbReference type="PANTHER" id="PTHR12533:SF7">
    <property type="entry name" value="NFAT NUCLEAR FACTOR, ISOFORM B"/>
    <property type="match status" value="1"/>
</dbReference>
<sequence length="1263" mass="136344">MAPDFDKKREARRLGHLGHIGADVDKGMLLMRCPINPLTDYYRHGNTGGGSAANSAQRASLAANTRQTTPRRFTQARSSQQSQQSVIQQQSSISQTSQRQHTSPARIPLASIAGVTAWNNGTAGEEDTKRRKMDIKLESEDANFAFPERTGENHGKITRNNNTNGIVAPVSATRTSNGIGRVGGVMRARSTIGSYGKRPPPAHQGPVTLNSQLCSVSRDGKVQLQIICQPEQQHRARYQTEGSRGAVKDRTGNGFPIVRLVGYDKPATLQVFIGTDLGRVAPHMFYQACRVSGKNSTPCVERKIDGTIVIEVDMDPAKDMLVTCDCVGILKERNVDVEHRFPQEAGMLQGRSKKKSTKCRMVFRTTITHTDGTTETLQVCSQPIVCTQPPGIPEISKKSLTACPCTGGLELFILGKNFLKDTRMVFQLDNEDITSSLEPHWECSVTPDKEFLQQTHLICVVPPYRRQDLNPSERVCVKLYAVSSGKTSEPHTFFYTSITSPPEPTIGKIEASSTSLVTSPDSTSPSVPISPIAPSTAISPVAGIPTTFLSPQINNQQQSPLQQSQDVLKNDPSPPRSSTPVTPIMMWAAQANNSNDVMMPPPNLVSNPLLSRRSSSNHQLILPDNLKSEILDDTSESSMLSDNSLQGNNTPPSNGTSTSPLHALVSENSREASQPGLMHSAQEVGLLGVDLIHHQHPLALAGQSFPIHEATQVKVLSPHHINKEASPIHPQETTAQGTSVVDLRMKQHEYDTLNTFTSTPADQALPNQSSQSIAKYLNQIEISVPQSKEPEATEQELGTMTQLCTEPTFETMQQRATIIANARQQSEAATILANQTAKLDELVNSVVDSHQTPMQTTPSPPTSLIPEVDTTRTSPPIPVKTMLLGALMPTPMVTSSVAPVTPTPEPSPEETLLTTINALHPAMETPIVTAAGISNATVSIASHNPLQVTSEPLPQIQTLTPQEVVVQQQVEQVFAEAQKQVEEVVAQVQQQAANTVHEAQNQVVRQVVECTQVVREAMKQVHAARHVQAVPHVEEVVKQATASVVKRAVKETTEGVVKQVQVVQKAIGHAQAAQVMKQAVQNDIGSMLNQPAGFVAEASSALASGAAQEPNQQRLTNAAEQAISNVITNATQDIMNNRPITTTTAHAIIATKNIMNSVATQSAQLMNSAMEGILPQSPSNATGGIVEQVARKSPEAIPVPPTMQNGETPMQVQVTTTNGQVPGVVKKPEDAGGMLPQELTSMSEHDLLSYINPSCFDQGTFLM</sequence>
<keyword evidence="12" id="KW-1185">Reference proteome</keyword>
<dbReference type="SMART" id="SM00429">
    <property type="entry name" value="IPT"/>
    <property type="match status" value="1"/>
</dbReference>
<reference evidence="13" key="1">
    <citation type="submission" date="2025-08" db="UniProtKB">
        <authorList>
            <consortium name="RefSeq"/>
        </authorList>
    </citation>
    <scope>IDENTIFICATION</scope>
    <source>
        <strain evidence="13">USDA-PBARC FA_bdor</strain>
        <tissue evidence="13">Whole organism</tissue>
    </source>
</reference>
<feature type="region of interest" description="Disordered" evidence="10">
    <location>
        <begin position="504"/>
        <end position="531"/>
    </location>
</feature>
<dbReference type="GeneID" id="105264160"/>
<keyword evidence="9" id="KW-0175">Coiled coil</keyword>
<feature type="region of interest" description="Disordered" evidence="10">
    <location>
        <begin position="48"/>
        <end position="104"/>
    </location>
</feature>
<evidence type="ECO:0000256" key="7">
    <source>
        <dbReference type="ARBA" id="ARBA00023163"/>
    </source>
</evidence>
<dbReference type="GO" id="GO:0005634">
    <property type="term" value="C:nucleus"/>
    <property type="evidence" value="ECO:0007669"/>
    <property type="project" value="UniProtKB-SubCell"/>
</dbReference>
<feature type="compositionally biased region" description="Low complexity" evidence="10">
    <location>
        <begin position="52"/>
        <end position="63"/>
    </location>
</feature>
<dbReference type="InterPro" id="IPR011539">
    <property type="entry name" value="RHD_DNA_bind_dom"/>
</dbReference>
<comment type="subcellular location">
    <subcellularLocation>
        <location evidence="2">Cytoplasm</location>
    </subcellularLocation>
    <subcellularLocation>
        <location evidence="1">Nucleus</location>
    </subcellularLocation>
</comment>